<proteinExistence type="predicted"/>
<reference evidence="3" key="1">
    <citation type="submission" date="2015-02" db="EMBL/GenBank/DDBJ databases">
        <authorList>
            <person name="Lima A.O."/>
            <person name="Cabral A."/>
            <person name="Porto L.M."/>
            <person name="Silva M.A."/>
        </authorList>
    </citation>
    <scope>NUCLEOTIDE SEQUENCE [LARGE SCALE GENOMIC DNA]</scope>
    <source>
        <strain evidence="3">LAMA 915</strain>
    </source>
</reference>
<gene>
    <name evidence="2" type="ORF">J121_1300</name>
</gene>
<evidence type="ECO:0000259" key="1">
    <source>
        <dbReference type="Pfam" id="PF13439"/>
    </source>
</evidence>
<dbReference type="SUPFAM" id="SSF53756">
    <property type="entry name" value="UDP-Glycosyltransferase/glycogen phosphorylase"/>
    <property type="match status" value="1"/>
</dbReference>
<dbReference type="CDD" id="cd03814">
    <property type="entry name" value="GT4-like"/>
    <property type="match status" value="1"/>
</dbReference>
<keyword evidence="2" id="KW-0328">Glycosyltransferase</keyword>
<keyword evidence="2" id="KW-0808">Transferase</keyword>
<dbReference type="PANTHER" id="PTHR45947:SF3">
    <property type="entry name" value="SULFOQUINOVOSYL TRANSFERASE SQD2"/>
    <property type="match status" value="1"/>
</dbReference>
<organism evidence="2 3">
    <name type="scientific">Qipengyuania citrea LAMA 915</name>
    <dbReference type="NCBI Taxonomy" id="1306953"/>
    <lineage>
        <taxon>Bacteria</taxon>
        <taxon>Pseudomonadati</taxon>
        <taxon>Pseudomonadota</taxon>
        <taxon>Alphaproteobacteria</taxon>
        <taxon>Sphingomonadales</taxon>
        <taxon>Erythrobacteraceae</taxon>
        <taxon>Qipengyuania</taxon>
    </lineage>
</organism>
<dbReference type="Pfam" id="PF13692">
    <property type="entry name" value="Glyco_trans_1_4"/>
    <property type="match status" value="1"/>
</dbReference>
<dbReference type="GO" id="GO:0016757">
    <property type="term" value="F:glycosyltransferase activity"/>
    <property type="evidence" value="ECO:0007669"/>
    <property type="project" value="UniProtKB-KW"/>
</dbReference>
<dbReference type="EMBL" id="JYNE01000028">
    <property type="protein sequence ID" value="KNH00686.1"/>
    <property type="molecule type" value="Genomic_DNA"/>
</dbReference>
<accession>A0A0L1K9T3</accession>
<dbReference type="STRING" id="1306953.J121_1300"/>
<dbReference type="Gene3D" id="3.40.50.2000">
    <property type="entry name" value="Glycogen Phosphorylase B"/>
    <property type="match status" value="2"/>
</dbReference>
<dbReference type="AlphaFoldDB" id="A0A0L1K9T3"/>
<evidence type="ECO:0000313" key="2">
    <source>
        <dbReference type="EMBL" id="KNH00686.1"/>
    </source>
</evidence>
<dbReference type="Pfam" id="PF13439">
    <property type="entry name" value="Glyco_transf_4"/>
    <property type="match status" value="1"/>
</dbReference>
<name>A0A0L1K9T3_9SPHN</name>
<protein>
    <submittedName>
        <fullName evidence="2">Gdp-mannose-dependent alpha-mannosyltransferase</fullName>
    </submittedName>
</protein>
<feature type="domain" description="Glycosyltransferase subfamily 4-like N-terminal" evidence="1">
    <location>
        <begin position="34"/>
        <end position="183"/>
    </location>
</feature>
<sequence>MTAQLAAAGTRAACPAVAPQRIAIVTDAWLPQMNGVVRTLTTTCDHLRAQGHEVLVISPDQFSSVACPTYPEIRLALALPGVVGERLRSFAPEAIHIATEGPLGMAARGYCTRRGIRFTTAYHTQFPDYLASRTHLPAQWFWRYIEWFHRPARRVLVATESISAELRAHGLPQLHRWSRGVDLACFTPDAPPPPEFADLPRPIQLYVGRVSVEKNIGAFLANGYPGSKVVVGDGPALETLRADHPEVHFLGRRTGRGLAGCYAGADVFVFPSRTDTFGLVMIEALACGTPVAAFPVPGPRDIVTEQVGALSENLDRAIAAALFCARKSCADYGAGFSWSAATGQFLAGLAALEPEALPSA</sequence>
<dbReference type="Proteomes" id="UP000037446">
    <property type="component" value="Unassembled WGS sequence"/>
</dbReference>
<comment type="caution">
    <text evidence="2">The sequence shown here is derived from an EMBL/GenBank/DDBJ whole genome shotgun (WGS) entry which is preliminary data.</text>
</comment>
<dbReference type="InterPro" id="IPR028098">
    <property type="entry name" value="Glyco_trans_4-like_N"/>
</dbReference>
<evidence type="ECO:0000313" key="3">
    <source>
        <dbReference type="Proteomes" id="UP000037446"/>
    </source>
</evidence>
<dbReference type="InterPro" id="IPR050194">
    <property type="entry name" value="Glycosyltransferase_grp1"/>
</dbReference>
<dbReference type="PANTHER" id="PTHR45947">
    <property type="entry name" value="SULFOQUINOVOSYL TRANSFERASE SQD2"/>
    <property type="match status" value="1"/>
</dbReference>
<dbReference type="PATRIC" id="fig|1306953.7.peg.1334"/>